<evidence type="ECO:0000256" key="1">
    <source>
        <dbReference type="ARBA" id="ARBA00022618"/>
    </source>
</evidence>
<feature type="coiled-coil region" evidence="5">
    <location>
        <begin position="176"/>
        <end position="277"/>
    </location>
</feature>
<dbReference type="GO" id="GO:0007062">
    <property type="term" value="P:sister chromatid cohesion"/>
    <property type="evidence" value="ECO:0007669"/>
    <property type="project" value="TreeGrafter"/>
</dbReference>
<protein>
    <submittedName>
        <fullName evidence="7">Structural maintenance of chromosomes protein 1</fullName>
    </submittedName>
</protein>
<accession>A0A9W8I6Q9</accession>
<dbReference type="OrthoDB" id="5575062at2759"/>
<dbReference type="EMBL" id="JANBUW010001130">
    <property type="protein sequence ID" value="KAJ2844280.1"/>
    <property type="molecule type" value="Genomic_DNA"/>
</dbReference>
<keyword evidence="3" id="KW-0539">Nucleus</keyword>
<evidence type="ECO:0000256" key="5">
    <source>
        <dbReference type="SAM" id="Coils"/>
    </source>
</evidence>
<feature type="coiled-coil region" evidence="5">
    <location>
        <begin position="448"/>
        <end position="544"/>
    </location>
</feature>
<dbReference type="InterPro" id="IPR010935">
    <property type="entry name" value="SMC_hinge"/>
</dbReference>
<evidence type="ECO:0000256" key="2">
    <source>
        <dbReference type="ARBA" id="ARBA00022776"/>
    </source>
</evidence>
<evidence type="ECO:0000313" key="7">
    <source>
        <dbReference type="EMBL" id="KAJ2844280.1"/>
    </source>
</evidence>
<comment type="caution">
    <text evidence="7">The sequence shown here is derived from an EMBL/GenBank/DDBJ whole genome shotgun (WGS) entry which is preliminary data.</text>
</comment>
<dbReference type="GO" id="GO:0003677">
    <property type="term" value="F:DNA binding"/>
    <property type="evidence" value="ECO:0007669"/>
    <property type="project" value="TreeGrafter"/>
</dbReference>
<dbReference type="SMART" id="SM00968">
    <property type="entry name" value="SMC_hinge"/>
    <property type="match status" value="1"/>
</dbReference>
<dbReference type="Gene3D" id="3.30.70.1620">
    <property type="match status" value="1"/>
</dbReference>
<dbReference type="Gene3D" id="1.20.1060.20">
    <property type="match status" value="1"/>
</dbReference>
<proteinExistence type="predicted"/>
<dbReference type="PANTHER" id="PTHR18937:SF12">
    <property type="entry name" value="STRUCTURAL MAINTENANCE OF CHROMOSOMES PROTEIN"/>
    <property type="match status" value="1"/>
</dbReference>
<gene>
    <name evidence="7" type="primary">SMC1_1</name>
    <name evidence="7" type="ORF">IWW36_005247</name>
</gene>
<keyword evidence="4" id="KW-0131">Cell cycle</keyword>
<evidence type="ECO:0000256" key="4">
    <source>
        <dbReference type="ARBA" id="ARBA00023306"/>
    </source>
</evidence>
<keyword evidence="8" id="KW-1185">Reference proteome</keyword>
<feature type="non-terminal residue" evidence="7">
    <location>
        <position position="648"/>
    </location>
</feature>
<dbReference type="GO" id="GO:0051301">
    <property type="term" value="P:cell division"/>
    <property type="evidence" value="ECO:0007669"/>
    <property type="project" value="UniProtKB-KW"/>
</dbReference>
<dbReference type="Proteomes" id="UP001139887">
    <property type="component" value="Unassembled WGS sequence"/>
</dbReference>
<feature type="coiled-coil region" evidence="5">
    <location>
        <begin position="590"/>
        <end position="645"/>
    </location>
</feature>
<name>A0A9W8I6Q9_9FUNG</name>
<feature type="coiled-coil region" evidence="5">
    <location>
        <begin position="76"/>
        <end position="138"/>
    </location>
</feature>
<sequence>MLFKLFVAESRIEAIKQDIDTLHGESIAEASEQRTQLDASLQSQKKMQAKAYKAVNRQERHIKLVEQKIETQQPVLAGLGEKMAHTERRLKQIDENVASAQVDTNRQREVVATLEDEHARVKASAARFESELQNTQAQHSSAPSEAVMSEFSRLSEQLRSECVEDMHARDVQDRQIQLLTEQTRRATNKADGLQSQLEGLFASERVCLQQQQAAEAEVGNIEQEMQQARRESEAAKSAHERLVQVEIEQNEKLEGVLKDLSQARAEQRESAREARLKDMVSALQRVFTGVHGRLVDLCRPTQHKYDVGVATVLGRHMDAIVVDRQATAIECISYIKEQRAGQATFLPLDTLQSQTVSDGLRHAHRGARLATDVLKYDSSVEAAVMHACGNALICDTLQVARYVCYERKLDAKAVTLDGTVIHRSGLITGGTGSRSQRSKAQAWEAAAVDNLRKARDRLTEELQEIARERRKLAKDEAATERLAGLQTRHRIARETLDSLSRKLQGLVTERRHIEAKLDECQSVAEKTAAELDAAKETRDQANMRIYAAAVPIFAKFCEQTGVASLQEFEQQLLPATEAADERRLQFKTQLSRLQSQLAFEQQQLEEATAKLDKLLQAQQSTREALDGLRAELASKQAEMDGLVVQIEA</sequence>
<dbReference type="SUPFAM" id="SSF75553">
    <property type="entry name" value="Smc hinge domain"/>
    <property type="match status" value="1"/>
</dbReference>
<dbReference type="AlphaFoldDB" id="A0A9W8I6Q9"/>
<dbReference type="GO" id="GO:0005634">
    <property type="term" value="C:nucleus"/>
    <property type="evidence" value="ECO:0007669"/>
    <property type="project" value="TreeGrafter"/>
</dbReference>
<organism evidence="7 8">
    <name type="scientific">Coemansia brasiliensis</name>
    <dbReference type="NCBI Taxonomy" id="2650707"/>
    <lineage>
        <taxon>Eukaryota</taxon>
        <taxon>Fungi</taxon>
        <taxon>Fungi incertae sedis</taxon>
        <taxon>Zoopagomycota</taxon>
        <taxon>Kickxellomycotina</taxon>
        <taxon>Kickxellomycetes</taxon>
        <taxon>Kickxellales</taxon>
        <taxon>Kickxellaceae</taxon>
        <taxon>Coemansia</taxon>
    </lineage>
</organism>
<reference evidence="7" key="1">
    <citation type="submission" date="2022-07" db="EMBL/GenBank/DDBJ databases">
        <title>Phylogenomic reconstructions and comparative analyses of Kickxellomycotina fungi.</title>
        <authorList>
            <person name="Reynolds N.K."/>
            <person name="Stajich J.E."/>
            <person name="Barry K."/>
            <person name="Grigoriev I.V."/>
            <person name="Crous P."/>
            <person name="Smith M.E."/>
        </authorList>
    </citation>
    <scope>NUCLEOTIDE SEQUENCE</scope>
    <source>
        <strain evidence="7">NRRL 1566</strain>
    </source>
</reference>
<evidence type="ECO:0000256" key="3">
    <source>
        <dbReference type="ARBA" id="ARBA00023242"/>
    </source>
</evidence>
<dbReference type="InterPro" id="IPR036277">
    <property type="entry name" value="SMC_hinge_sf"/>
</dbReference>
<dbReference type="GO" id="GO:0005524">
    <property type="term" value="F:ATP binding"/>
    <property type="evidence" value="ECO:0007669"/>
    <property type="project" value="InterPro"/>
</dbReference>
<feature type="domain" description="SMC hinge" evidence="6">
    <location>
        <begin position="288"/>
        <end position="404"/>
    </location>
</feature>
<evidence type="ECO:0000259" key="6">
    <source>
        <dbReference type="SMART" id="SM00968"/>
    </source>
</evidence>
<dbReference type="Pfam" id="PF06470">
    <property type="entry name" value="SMC_hinge"/>
    <property type="match status" value="1"/>
</dbReference>
<keyword evidence="2" id="KW-0498">Mitosis</keyword>
<dbReference type="GO" id="GO:0008278">
    <property type="term" value="C:cohesin complex"/>
    <property type="evidence" value="ECO:0007669"/>
    <property type="project" value="TreeGrafter"/>
</dbReference>
<keyword evidence="1" id="KW-0132">Cell division</keyword>
<dbReference type="PANTHER" id="PTHR18937">
    <property type="entry name" value="STRUCTURAL MAINTENANCE OF CHROMOSOMES SMC FAMILY MEMBER"/>
    <property type="match status" value="1"/>
</dbReference>
<keyword evidence="5" id="KW-0175">Coiled coil</keyword>
<evidence type="ECO:0000313" key="8">
    <source>
        <dbReference type="Proteomes" id="UP001139887"/>
    </source>
</evidence>